<gene>
    <name evidence="2" type="ORF">IPJ48_10635</name>
</gene>
<reference evidence="2" key="1">
    <citation type="submission" date="2020-10" db="EMBL/GenBank/DDBJ databases">
        <title>Connecting structure to function with the recovery of over 1000 high-quality activated sludge metagenome-assembled genomes encoding full-length rRNA genes using long-read sequencing.</title>
        <authorList>
            <person name="Singleton C.M."/>
            <person name="Petriglieri F."/>
            <person name="Kristensen J.M."/>
            <person name="Kirkegaard R.H."/>
            <person name="Michaelsen T.Y."/>
            <person name="Andersen M.H."/>
            <person name="Karst S.M."/>
            <person name="Dueholm M.S."/>
            <person name="Nielsen P.H."/>
            <person name="Albertsen M."/>
        </authorList>
    </citation>
    <scope>NUCLEOTIDE SEQUENCE</scope>
    <source>
        <strain evidence="2">EsbW_18-Q3-R4-48_MAXAC.044</strain>
    </source>
</reference>
<evidence type="ECO:0000313" key="3">
    <source>
        <dbReference type="Proteomes" id="UP000886602"/>
    </source>
</evidence>
<feature type="compositionally biased region" description="Basic and acidic residues" evidence="1">
    <location>
        <begin position="55"/>
        <end position="65"/>
    </location>
</feature>
<feature type="region of interest" description="Disordered" evidence="1">
    <location>
        <begin position="34"/>
        <end position="65"/>
    </location>
</feature>
<feature type="compositionally biased region" description="Polar residues" evidence="1">
    <location>
        <begin position="44"/>
        <end position="53"/>
    </location>
</feature>
<name>A0A9D7FFU2_9RHOO</name>
<proteinExistence type="predicted"/>
<evidence type="ECO:0000313" key="2">
    <source>
        <dbReference type="EMBL" id="MBK7423509.1"/>
    </source>
</evidence>
<accession>A0A9D7FFU2</accession>
<evidence type="ECO:0000256" key="1">
    <source>
        <dbReference type="SAM" id="MobiDB-lite"/>
    </source>
</evidence>
<dbReference type="EMBL" id="JADJNC010000015">
    <property type="protein sequence ID" value="MBK7423509.1"/>
    <property type="molecule type" value="Genomic_DNA"/>
</dbReference>
<protein>
    <submittedName>
        <fullName evidence="2">Uncharacterized protein</fullName>
    </submittedName>
</protein>
<sequence>MSDANHKPEGDKVVVVTNTDMELNEEDLAKVAGGMMMSDGGSSAKSKTINGLDTSRPKYDTDVGF</sequence>
<organism evidence="2 3">
    <name type="scientific">Candidatus Propionivibrio dominans</name>
    <dbReference type="NCBI Taxonomy" id="2954373"/>
    <lineage>
        <taxon>Bacteria</taxon>
        <taxon>Pseudomonadati</taxon>
        <taxon>Pseudomonadota</taxon>
        <taxon>Betaproteobacteria</taxon>
        <taxon>Rhodocyclales</taxon>
        <taxon>Rhodocyclaceae</taxon>
        <taxon>Propionivibrio</taxon>
    </lineage>
</organism>
<comment type="caution">
    <text evidence="2">The sequence shown here is derived from an EMBL/GenBank/DDBJ whole genome shotgun (WGS) entry which is preliminary data.</text>
</comment>
<feature type="compositionally biased region" description="Low complexity" evidence="1">
    <location>
        <begin position="34"/>
        <end position="43"/>
    </location>
</feature>
<dbReference type="AlphaFoldDB" id="A0A9D7FFU2"/>
<dbReference type="Proteomes" id="UP000886602">
    <property type="component" value="Unassembled WGS sequence"/>
</dbReference>